<keyword evidence="2" id="KW-0812">Transmembrane</keyword>
<feature type="transmembrane region" description="Helical" evidence="2">
    <location>
        <begin position="153"/>
        <end position="175"/>
    </location>
</feature>
<feature type="transmembrane region" description="Helical" evidence="2">
    <location>
        <begin position="212"/>
        <end position="234"/>
    </location>
</feature>
<name>A0A1H3IXS8_9EURY</name>
<proteinExistence type="predicted"/>
<dbReference type="OrthoDB" id="170515at2157"/>
<protein>
    <recommendedName>
        <fullName evidence="5">TrbL/VirB6 plasmid conjugal transfer protein</fullName>
    </recommendedName>
</protein>
<feature type="region of interest" description="Disordered" evidence="1">
    <location>
        <begin position="316"/>
        <end position="410"/>
    </location>
</feature>
<dbReference type="AlphaFoldDB" id="A0A1H3IXS8"/>
<feature type="compositionally biased region" description="Gly residues" evidence="1">
    <location>
        <begin position="316"/>
        <end position="345"/>
    </location>
</feature>
<evidence type="ECO:0008006" key="5">
    <source>
        <dbReference type="Google" id="ProtNLM"/>
    </source>
</evidence>
<evidence type="ECO:0000313" key="4">
    <source>
        <dbReference type="Proteomes" id="UP000199170"/>
    </source>
</evidence>
<reference evidence="4" key="1">
    <citation type="submission" date="2016-10" db="EMBL/GenBank/DDBJ databases">
        <authorList>
            <person name="Varghese N."/>
            <person name="Submissions S."/>
        </authorList>
    </citation>
    <scope>NUCLEOTIDE SEQUENCE [LARGE SCALE GENOMIC DNA]</scope>
    <source>
        <strain evidence="4">CGMCC 1.10118</strain>
    </source>
</reference>
<feature type="compositionally biased region" description="Basic and acidic residues" evidence="1">
    <location>
        <begin position="591"/>
        <end position="600"/>
    </location>
</feature>
<feature type="transmembrane region" description="Helical" evidence="2">
    <location>
        <begin position="67"/>
        <end position="88"/>
    </location>
</feature>
<dbReference type="RefSeq" id="WP_139175811.1">
    <property type="nucleotide sequence ID" value="NZ_FNPB01000011.1"/>
</dbReference>
<keyword evidence="4" id="KW-1185">Reference proteome</keyword>
<sequence>MAALPIIPLFNPLDPEDWFEGIVNTLATGLTNVLGEVFVGMVQEFLVIDPLYYQEGANATFIQNLQYSLILFPTVIVLGTIAALFSEAPEGSYLRQGIRIVKALFALALIRPFLHVAVVFTNSVTKLVMPETYAVSLAGPALNNAIGDLMGSAIAAVLVYLAAGTISLIAIALVVMILFLRIFMIHLVYTAFPILLVMWYTDWGPLRYANDVAMFVFKVTAYLLLAGPLIALALQTGCSMSAPDICVANASGAHGPEALTAGIDPSQNKLVLWKRFLGWLSGLGLAGFVGIQALSMGGSSAGHLLGFSGLSALRGGGSGSPSSSGGSGGGGGGGGPTPSGGGGAGQHTLRNFGGGSGTGPKAYGATGSAKPEFHPRQAASSAKTNLKQRVSSARDTARSNAQRAYRGVKSRKEWMSQATWGQGARAGAGLAGGGVALGAREAKAGVSHVKNNLNEPIANWPGHVYRRAKNGNWNPPNDDLGASTESEVTADNEVLALPEGDPPLPEGETLTPEYEDRALDPKEAQAVAGGSDIEDANPHSVNESVQAWYDRVKAKDQQKVEAMRPDLINRDVSPPSSSPSEEQIQESVDDYVDRTRNTDS</sequence>
<feature type="transmembrane region" description="Helical" evidence="2">
    <location>
        <begin position="182"/>
        <end position="200"/>
    </location>
</feature>
<feature type="compositionally biased region" description="Basic and acidic residues" evidence="1">
    <location>
        <begin position="514"/>
        <end position="523"/>
    </location>
</feature>
<evidence type="ECO:0000256" key="2">
    <source>
        <dbReference type="SAM" id="Phobius"/>
    </source>
</evidence>
<feature type="region of interest" description="Disordered" evidence="1">
    <location>
        <begin position="556"/>
        <end position="600"/>
    </location>
</feature>
<feature type="region of interest" description="Disordered" evidence="1">
    <location>
        <begin position="468"/>
        <end position="544"/>
    </location>
</feature>
<dbReference type="EMBL" id="FNPB01000011">
    <property type="protein sequence ID" value="SDY32530.1"/>
    <property type="molecule type" value="Genomic_DNA"/>
</dbReference>
<organism evidence="3 4">
    <name type="scientific">Halobellus clavatus</name>
    <dbReference type="NCBI Taxonomy" id="660517"/>
    <lineage>
        <taxon>Archaea</taxon>
        <taxon>Methanobacteriati</taxon>
        <taxon>Methanobacteriota</taxon>
        <taxon>Stenosarchaea group</taxon>
        <taxon>Halobacteria</taxon>
        <taxon>Halobacteriales</taxon>
        <taxon>Haloferacaceae</taxon>
        <taxon>Halobellus</taxon>
    </lineage>
</organism>
<accession>A0A1H3IXS8</accession>
<dbReference type="InterPro" id="IPR045782">
    <property type="entry name" value="TrbL_3"/>
</dbReference>
<keyword evidence="2" id="KW-1133">Transmembrane helix</keyword>
<feature type="compositionally biased region" description="Polar residues" evidence="1">
    <location>
        <begin position="378"/>
        <end position="402"/>
    </location>
</feature>
<keyword evidence="2" id="KW-0472">Membrane</keyword>
<feature type="compositionally biased region" description="Low complexity" evidence="1">
    <location>
        <begin position="573"/>
        <end position="582"/>
    </location>
</feature>
<evidence type="ECO:0000313" key="3">
    <source>
        <dbReference type="EMBL" id="SDY32530.1"/>
    </source>
</evidence>
<gene>
    <name evidence="3" type="ORF">SAMN04487946_11160</name>
</gene>
<evidence type="ECO:0000256" key="1">
    <source>
        <dbReference type="SAM" id="MobiDB-lite"/>
    </source>
</evidence>
<dbReference type="Proteomes" id="UP000199170">
    <property type="component" value="Unassembled WGS sequence"/>
</dbReference>
<feature type="compositionally biased region" description="Basic and acidic residues" evidence="1">
    <location>
        <begin position="556"/>
        <end position="569"/>
    </location>
</feature>
<feature type="transmembrane region" description="Helical" evidence="2">
    <location>
        <begin position="100"/>
        <end position="120"/>
    </location>
</feature>
<dbReference type="Pfam" id="PF19590">
    <property type="entry name" value="TrbL_3"/>
    <property type="match status" value="1"/>
</dbReference>
<feature type="transmembrane region" description="Helical" evidence="2">
    <location>
        <begin position="276"/>
        <end position="294"/>
    </location>
</feature>